<dbReference type="HAMAP" id="MF_00724">
    <property type="entry name" value="FliE"/>
    <property type="match status" value="1"/>
</dbReference>
<keyword evidence="3 4" id="KW-0975">Bacterial flagellum</keyword>
<proteinExistence type="inferred from homology"/>
<dbReference type="PANTHER" id="PTHR34653">
    <property type="match status" value="1"/>
</dbReference>
<evidence type="ECO:0000256" key="4">
    <source>
        <dbReference type="HAMAP-Rule" id="MF_00724"/>
    </source>
</evidence>
<evidence type="ECO:0000256" key="2">
    <source>
        <dbReference type="ARBA" id="ARBA00009272"/>
    </source>
</evidence>
<accession>A0A7C8HH20</accession>
<sequence>MKIGSIGWFDSIKKIESSNQNQVEKKGKVFEDFYKTAMEMIEQTNTLQKEADQIGLDFAMGKTDNIHNVIIAQEKAGIALQFTVQVHNKVLEAYNEIMRIQL</sequence>
<comment type="caution">
    <text evidence="6">The sequence shown here is derived from an EMBL/GenBank/DDBJ whole genome shotgun (WGS) entry which is preliminary data.</text>
</comment>
<dbReference type="NCBIfam" id="TIGR00205">
    <property type="entry name" value="fliE"/>
    <property type="match status" value="1"/>
</dbReference>
<dbReference type="GO" id="GO:0003774">
    <property type="term" value="F:cytoskeletal motor activity"/>
    <property type="evidence" value="ECO:0007669"/>
    <property type="project" value="InterPro"/>
</dbReference>
<dbReference type="GO" id="GO:0009425">
    <property type="term" value="C:bacterial-type flagellum basal body"/>
    <property type="evidence" value="ECO:0007669"/>
    <property type="project" value="UniProtKB-SubCell"/>
</dbReference>
<dbReference type="OrthoDB" id="9812413at2"/>
<dbReference type="Proteomes" id="UP000483018">
    <property type="component" value="Unassembled WGS sequence"/>
</dbReference>
<keyword evidence="6" id="KW-0966">Cell projection</keyword>
<organism evidence="6 7">
    <name type="scientific">Defluviitalea raffinosedens</name>
    <dbReference type="NCBI Taxonomy" id="1450156"/>
    <lineage>
        <taxon>Bacteria</taxon>
        <taxon>Bacillati</taxon>
        <taxon>Bacillota</taxon>
        <taxon>Clostridia</taxon>
        <taxon>Lachnospirales</taxon>
        <taxon>Defluviitaleaceae</taxon>
        <taxon>Defluviitalea</taxon>
    </lineage>
</organism>
<name>A0A7C8HH20_9FIRM</name>
<reference evidence="6 7" key="1">
    <citation type="submission" date="2019-12" db="EMBL/GenBank/DDBJ databases">
        <title>Defluviitalea raffinosedens, isolated from a biogas fermenter, genome sequencing and characterization.</title>
        <authorList>
            <person name="Rettenmaier R."/>
            <person name="Schneider M."/>
            <person name="Neuhaus K."/>
            <person name="Liebl W."/>
            <person name="Zverlov V."/>
        </authorList>
    </citation>
    <scope>NUCLEOTIDE SEQUENCE [LARGE SCALE GENOMIC DNA]</scope>
    <source>
        <strain evidence="6 7">249c-K6</strain>
    </source>
</reference>
<comment type="subcellular location">
    <subcellularLocation>
        <location evidence="1 4">Bacterial flagellum basal body</location>
    </subcellularLocation>
</comment>
<dbReference type="RefSeq" id="WP_158738949.1">
    <property type="nucleotide sequence ID" value="NZ_JAFBEP010000004.1"/>
</dbReference>
<evidence type="ECO:0000313" key="6">
    <source>
        <dbReference type="EMBL" id="KAE9637032.1"/>
    </source>
</evidence>
<evidence type="ECO:0000313" key="7">
    <source>
        <dbReference type="Proteomes" id="UP000483018"/>
    </source>
</evidence>
<keyword evidence="6" id="KW-0969">Cilium</keyword>
<comment type="similarity">
    <text evidence="2 4">Belongs to the FliE family.</text>
</comment>
<dbReference type="PRINTS" id="PR01006">
    <property type="entry name" value="FLGHOOKFLIE"/>
</dbReference>
<dbReference type="EMBL" id="WSLF01000001">
    <property type="protein sequence ID" value="KAE9637032.1"/>
    <property type="molecule type" value="Genomic_DNA"/>
</dbReference>
<evidence type="ECO:0000256" key="3">
    <source>
        <dbReference type="ARBA" id="ARBA00023143"/>
    </source>
</evidence>
<dbReference type="AlphaFoldDB" id="A0A7C8HH20"/>
<dbReference type="Pfam" id="PF02049">
    <property type="entry name" value="FliE"/>
    <property type="match status" value="1"/>
</dbReference>
<evidence type="ECO:0000256" key="5">
    <source>
        <dbReference type="NCBIfam" id="TIGR00205"/>
    </source>
</evidence>
<protein>
    <recommendedName>
        <fullName evidence="4 5">Flagellar hook-basal body complex protein FliE</fullName>
    </recommendedName>
</protein>
<gene>
    <name evidence="4 6" type="primary">fliE</name>
    <name evidence="6" type="ORF">GND95_00960</name>
</gene>
<dbReference type="PANTHER" id="PTHR34653:SF1">
    <property type="entry name" value="FLAGELLAR HOOK-BASAL BODY COMPLEX PROTEIN FLIE"/>
    <property type="match status" value="1"/>
</dbReference>
<keyword evidence="7" id="KW-1185">Reference proteome</keyword>
<dbReference type="InterPro" id="IPR001624">
    <property type="entry name" value="FliE"/>
</dbReference>
<evidence type="ECO:0000256" key="1">
    <source>
        <dbReference type="ARBA" id="ARBA00004117"/>
    </source>
</evidence>
<dbReference type="GO" id="GO:0005198">
    <property type="term" value="F:structural molecule activity"/>
    <property type="evidence" value="ECO:0007669"/>
    <property type="project" value="UniProtKB-UniRule"/>
</dbReference>
<dbReference type="GO" id="GO:0071973">
    <property type="term" value="P:bacterial-type flagellum-dependent cell motility"/>
    <property type="evidence" value="ECO:0007669"/>
    <property type="project" value="InterPro"/>
</dbReference>
<keyword evidence="6" id="KW-0282">Flagellum</keyword>